<dbReference type="PANTHER" id="PTHR13802:SF52">
    <property type="entry name" value="MUCIN-4"/>
    <property type="match status" value="1"/>
</dbReference>
<reference evidence="2" key="1">
    <citation type="journal article" date="2023" name="Mol. Biol. Evol.">
        <title>Third-Generation Sequencing Reveals the Adaptive Role of the Epigenome in Three Deep-Sea Polychaetes.</title>
        <authorList>
            <person name="Perez M."/>
            <person name="Aroh O."/>
            <person name="Sun Y."/>
            <person name="Lan Y."/>
            <person name="Juniper S.K."/>
            <person name="Young C.R."/>
            <person name="Angers B."/>
            <person name="Qian P.Y."/>
        </authorList>
    </citation>
    <scope>NUCLEOTIDE SEQUENCE</scope>
    <source>
        <strain evidence="2">P08H-3</strain>
    </source>
</reference>
<comment type="caution">
    <text evidence="2">The sequence shown here is derived from an EMBL/GenBank/DDBJ whole genome shotgun (WGS) entry which is preliminary data.</text>
</comment>
<feature type="domain" description="VWFD" evidence="1">
    <location>
        <begin position="1"/>
        <end position="124"/>
    </location>
</feature>
<dbReference type="Pfam" id="PF00094">
    <property type="entry name" value="VWD"/>
    <property type="match status" value="1"/>
</dbReference>
<evidence type="ECO:0000313" key="2">
    <source>
        <dbReference type="EMBL" id="KAK2146249.1"/>
    </source>
</evidence>
<dbReference type="Proteomes" id="UP001208570">
    <property type="component" value="Unassembled WGS sequence"/>
</dbReference>
<dbReference type="InterPro" id="IPR051495">
    <property type="entry name" value="Epithelial_Barrier/Signaling"/>
</dbReference>
<dbReference type="AlphaFoldDB" id="A0AAD9J4H9"/>
<dbReference type="PANTHER" id="PTHR13802">
    <property type="entry name" value="MUCIN 4-RELATED"/>
    <property type="match status" value="1"/>
</dbReference>
<organism evidence="2 3">
    <name type="scientific">Paralvinella palmiformis</name>
    <dbReference type="NCBI Taxonomy" id="53620"/>
    <lineage>
        <taxon>Eukaryota</taxon>
        <taxon>Metazoa</taxon>
        <taxon>Spiralia</taxon>
        <taxon>Lophotrochozoa</taxon>
        <taxon>Annelida</taxon>
        <taxon>Polychaeta</taxon>
        <taxon>Sedentaria</taxon>
        <taxon>Canalipalpata</taxon>
        <taxon>Terebellida</taxon>
        <taxon>Terebelliformia</taxon>
        <taxon>Alvinellidae</taxon>
        <taxon>Paralvinella</taxon>
    </lineage>
</organism>
<sequence>AAHETFLGELNLTDWFFSVDNGASYQGDLVEVIKTDVTTVNVIFQSGFGITIHFLTEFGGVLDLLLMVPPRYNNNTVGLLGVMNNNPSDDLTTPDGRIIPISSVDKQIFNDFGQEWHVATVNDSIFFDKLHFSRRISFVPVFKSEIKMPDDVKIACHGDESCIYDSLVTGAYIKFVDNF</sequence>
<feature type="non-terminal residue" evidence="2">
    <location>
        <position position="179"/>
    </location>
</feature>
<dbReference type="InterPro" id="IPR001846">
    <property type="entry name" value="VWF_type-D"/>
</dbReference>
<proteinExistence type="predicted"/>
<dbReference type="PROSITE" id="PS51233">
    <property type="entry name" value="VWFD"/>
    <property type="match status" value="1"/>
</dbReference>
<evidence type="ECO:0000313" key="3">
    <source>
        <dbReference type="Proteomes" id="UP001208570"/>
    </source>
</evidence>
<gene>
    <name evidence="2" type="ORF">LSH36_622g00046</name>
</gene>
<dbReference type="EMBL" id="JAODUP010000622">
    <property type="protein sequence ID" value="KAK2146249.1"/>
    <property type="molecule type" value="Genomic_DNA"/>
</dbReference>
<name>A0AAD9J4H9_9ANNE</name>
<protein>
    <recommendedName>
        <fullName evidence="1">VWFD domain-containing protein</fullName>
    </recommendedName>
</protein>
<accession>A0AAD9J4H9</accession>
<keyword evidence="3" id="KW-1185">Reference proteome</keyword>
<evidence type="ECO:0000259" key="1">
    <source>
        <dbReference type="PROSITE" id="PS51233"/>
    </source>
</evidence>